<reference evidence="2 3" key="1">
    <citation type="journal article" date="2016" name="Genome Biol. Evol.">
        <title>Divergent and convergent evolution of fungal pathogenicity.</title>
        <authorList>
            <person name="Shang Y."/>
            <person name="Xiao G."/>
            <person name="Zheng P."/>
            <person name="Cen K."/>
            <person name="Zhan S."/>
            <person name="Wang C."/>
        </authorList>
    </citation>
    <scope>NUCLEOTIDE SEQUENCE [LARGE SCALE GENOMIC DNA]</scope>
    <source>
        <strain evidence="2 3">RCEF 264</strain>
    </source>
</reference>
<comment type="caution">
    <text evidence="2">The sequence shown here is derived from an EMBL/GenBank/DDBJ whole genome shotgun (WGS) entry which is preliminary data.</text>
</comment>
<gene>
    <name evidence="2" type="ORF">SPI_02694</name>
</gene>
<sequence>MAHPYAYPHLSEQQQMLAAAAAYYPNGFVPAVPGQFPLQPLNDVAARLLQQQQQLQQQQHNAASATVFNGWPGVPEGQTDTTGPETGIAGGNGNSVACEGGHHDVHLQQQQKNSKKHTGRERPSNAHDGATYHDDDYDHDCECDCSTSSASSESLTKVSTRNDNKNNNNTPAEEHVREVTICRGGSGHVIVHLVATEADAGTPRQQTRFTVSARRMQRAALRWTQLCRRGTDACDTTVDDPAGVTGMYWLLQALHGGHENDEDDHDHVNNNINDVMAQNLFRRPGPPPLASATVPIPAELPPRVLAYAVLFGHQLGALEIVPSLNGPRRLTPSASLPLDSRLPSGSMAAAAAAGATAATAPFPAPTSPLLSRLRFHVDTWLRALTSRLPGNGRGTLDVDGRVADPADWPYVLYTARILGNRALWGTCLRTLLMRWSIDATGAYCNARGTVQVNLPEAMRAAVARDFAALRTARERAVEAIVNEAMQVF</sequence>
<organism evidence="2 3">
    <name type="scientific">Niveomyces insectorum RCEF 264</name>
    <dbReference type="NCBI Taxonomy" id="1081102"/>
    <lineage>
        <taxon>Eukaryota</taxon>
        <taxon>Fungi</taxon>
        <taxon>Dikarya</taxon>
        <taxon>Ascomycota</taxon>
        <taxon>Pezizomycotina</taxon>
        <taxon>Sordariomycetes</taxon>
        <taxon>Hypocreomycetidae</taxon>
        <taxon>Hypocreales</taxon>
        <taxon>Cordycipitaceae</taxon>
        <taxon>Niveomyces</taxon>
    </lineage>
</organism>
<evidence type="ECO:0000256" key="1">
    <source>
        <dbReference type="SAM" id="MobiDB-lite"/>
    </source>
</evidence>
<feature type="compositionally biased region" description="Basic and acidic residues" evidence="1">
    <location>
        <begin position="120"/>
        <end position="133"/>
    </location>
</feature>
<feature type="region of interest" description="Disordered" evidence="1">
    <location>
        <begin position="148"/>
        <end position="172"/>
    </location>
</feature>
<evidence type="ECO:0000313" key="3">
    <source>
        <dbReference type="Proteomes" id="UP000076874"/>
    </source>
</evidence>
<keyword evidence="3" id="KW-1185">Reference proteome</keyword>
<protein>
    <submittedName>
        <fullName evidence="2">Succinate dehydrogenase cytochrome b560 subunit</fullName>
    </submittedName>
</protein>
<proteinExistence type="predicted"/>
<feature type="region of interest" description="Disordered" evidence="1">
    <location>
        <begin position="72"/>
        <end position="133"/>
    </location>
</feature>
<dbReference type="AlphaFoldDB" id="A0A167Y6K9"/>
<dbReference type="Proteomes" id="UP000076874">
    <property type="component" value="Unassembled WGS sequence"/>
</dbReference>
<dbReference type="OrthoDB" id="10304424at2759"/>
<accession>A0A167Y6K9</accession>
<evidence type="ECO:0000313" key="2">
    <source>
        <dbReference type="EMBL" id="OAA65907.1"/>
    </source>
</evidence>
<name>A0A167Y6K9_9HYPO</name>
<feature type="compositionally biased region" description="Low complexity" evidence="1">
    <location>
        <begin position="148"/>
        <end position="169"/>
    </location>
</feature>
<dbReference type="EMBL" id="AZHD01000003">
    <property type="protein sequence ID" value="OAA65907.1"/>
    <property type="molecule type" value="Genomic_DNA"/>
</dbReference>